<accession>A0A382Z2N2</accession>
<protein>
    <submittedName>
        <fullName evidence="1">Uncharacterized protein</fullName>
    </submittedName>
</protein>
<name>A0A382Z2N2_9ZZZZ</name>
<proteinExistence type="predicted"/>
<dbReference type="Gene3D" id="1.10.10.10">
    <property type="entry name" value="Winged helix-like DNA-binding domain superfamily/Winged helix DNA-binding domain"/>
    <property type="match status" value="1"/>
</dbReference>
<reference evidence="1" key="1">
    <citation type="submission" date="2018-05" db="EMBL/GenBank/DDBJ databases">
        <authorList>
            <person name="Lanie J.A."/>
            <person name="Ng W.-L."/>
            <person name="Kazmierczak K.M."/>
            <person name="Andrzejewski T.M."/>
            <person name="Davidsen T.M."/>
            <person name="Wayne K.J."/>
            <person name="Tettelin H."/>
            <person name="Glass J.I."/>
            <person name="Rusch D."/>
            <person name="Podicherti R."/>
            <person name="Tsui H.-C.T."/>
            <person name="Winkler M.E."/>
        </authorList>
    </citation>
    <scope>NUCLEOTIDE SEQUENCE</scope>
</reference>
<organism evidence="1">
    <name type="scientific">marine metagenome</name>
    <dbReference type="NCBI Taxonomy" id="408172"/>
    <lineage>
        <taxon>unclassified sequences</taxon>
        <taxon>metagenomes</taxon>
        <taxon>ecological metagenomes</taxon>
    </lineage>
</organism>
<gene>
    <name evidence="1" type="ORF">METZ01_LOCUS442424</name>
</gene>
<sequence length="151" mass="16837">MRKTARQRLAVRNDLPKIKPAPAVWGGGDMVIPHPSEVDAVVRKIPKGKLVTLDELRDFLARKHGADICCPMTAGIFVNIVAAAAEEDMAEGKTRVAPYWRCLKKNGELNPKFPDAPESQRTRLEIEGHGIVSRGKRFFVDDYEKKLAKFG</sequence>
<dbReference type="InterPro" id="IPR036388">
    <property type="entry name" value="WH-like_DNA-bd_sf"/>
</dbReference>
<evidence type="ECO:0000313" key="1">
    <source>
        <dbReference type="EMBL" id="SVD89570.1"/>
    </source>
</evidence>
<dbReference type="AlphaFoldDB" id="A0A382Z2N2"/>
<dbReference type="EMBL" id="UINC01180398">
    <property type="protein sequence ID" value="SVD89570.1"/>
    <property type="molecule type" value="Genomic_DNA"/>
</dbReference>